<feature type="transmembrane region" description="Helical" evidence="7">
    <location>
        <begin position="248"/>
        <end position="271"/>
    </location>
</feature>
<feature type="transmembrane region" description="Helical" evidence="7">
    <location>
        <begin position="132"/>
        <end position="150"/>
    </location>
</feature>
<protein>
    <recommendedName>
        <fullName evidence="8">Major facilitator superfamily (MFS) profile domain-containing protein</fullName>
    </recommendedName>
</protein>
<feature type="transmembrane region" description="Helical" evidence="7">
    <location>
        <begin position="291"/>
        <end position="310"/>
    </location>
</feature>
<proteinExistence type="predicted"/>
<dbReference type="GO" id="GO:0005886">
    <property type="term" value="C:plasma membrane"/>
    <property type="evidence" value="ECO:0007669"/>
    <property type="project" value="TreeGrafter"/>
</dbReference>
<feature type="transmembrane region" description="Helical" evidence="7">
    <location>
        <begin position="361"/>
        <end position="382"/>
    </location>
</feature>
<evidence type="ECO:0000256" key="4">
    <source>
        <dbReference type="ARBA" id="ARBA00022989"/>
    </source>
</evidence>
<dbReference type="CDD" id="cd17502">
    <property type="entry name" value="MFS_Azr1_MDR_like"/>
    <property type="match status" value="1"/>
</dbReference>
<dbReference type="SUPFAM" id="SSF48576">
    <property type="entry name" value="Terpenoid synthases"/>
    <property type="match status" value="1"/>
</dbReference>
<feature type="transmembrane region" description="Helical" evidence="7">
    <location>
        <begin position="428"/>
        <end position="446"/>
    </location>
</feature>
<dbReference type="GO" id="GO:0008299">
    <property type="term" value="P:isoprenoid biosynthetic process"/>
    <property type="evidence" value="ECO:0007669"/>
    <property type="project" value="InterPro"/>
</dbReference>
<dbReference type="InterPro" id="IPR011701">
    <property type="entry name" value="MFS"/>
</dbReference>
<feature type="region of interest" description="Disordered" evidence="6">
    <location>
        <begin position="624"/>
        <end position="687"/>
    </location>
</feature>
<dbReference type="GO" id="GO:0046165">
    <property type="term" value="P:alcohol biosynthetic process"/>
    <property type="evidence" value="ECO:0007669"/>
    <property type="project" value="UniProtKB-ARBA"/>
</dbReference>
<dbReference type="PANTHER" id="PTHR23501:SF199">
    <property type="entry name" value="MFS EFFLUX TRANSPORTER INPD-RELATED"/>
    <property type="match status" value="1"/>
</dbReference>
<evidence type="ECO:0000256" key="2">
    <source>
        <dbReference type="ARBA" id="ARBA00022679"/>
    </source>
</evidence>
<dbReference type="InterPro" id="IPR020846">
    <property type="entry name" value="MFS_dom"/>
</dbReference>
<evidence type="ECO:0000313" key="9">
    <source>
        <dbReference type="EMBL" id="KAE9975935.1"/>
    </source>
</evidence>
<dbReference type="FunFam" id="1.20.1720.10:FF:000012">
    <property type="entry name" value="MFS toxin efflux pump (AflT)"/>
    <property type="match status" value="1"/>
</dbReference>
<keyword evidence="5 7" id="KW-0472">Membrane</keyword>
<feature type="domain" description="Major facilitator superfamily (MFS) profile" evidence="8">
    <location>
        <begin position="97"/>
        <end position="587"/>
    </location>
</feature>
<dbReference type="Gene3D" id="1.20.1250.20">
    <property type="entry name" value="MFS general substrate transporter like domains"/>
    <property type="match status" value="1"/>
</dbReference>
<dbReference type="Pfam" id="PF07690">
    <property type="entry name" value="MFS_1"/>
    <property type="match status" value="1"/>
</dbReference>
<dbReference type="InterPro" id="IPR036259">
    <property type="entry name" value="MFS_trans_sf"/>
</dbReference>
<reference evidence="9 10" key="1">
    <citation type="submission" date="2018-12" db="EMBL/GenBank/DDBJ databases">
        <title>Venturia inaequalis Genome Resource.</title>
        <authorList>
            <person name="Lichtner F.J."/>
        </authorList>
    </citation>
    <scope>NUCLEOTIDE SEQUENCE [LARGE SCALE GENOMIC DNA]</scope>
    <source>
        <strain evidence="9 10">120213</strain>
    </source>
</reference>
<feature type="transmembrane region" description="Helical" evidence="7">
    <location>
        <begin position="216"/>
        <end position="242"/>
    </location>
</feature>
<dbReference type="InterPro" id="IPR008949">
    <property type="entry name" value="Isoprenoid_synthase_dom_sf"/>
</dbReference>
<organism evidence="9 10">
    <name type="scientific">Venturia inaequalis</name>
    <name type="common">Apple scab fungus</name>
    <dbReference type="NCBI Taxonomy" id="5025"/>
    <lineage>
        <taxon>Eukaryota</taxon>
        <taxon>Fungi</taxon>
        <taxon>Dikarya</taxon>
        <taxon>Ascomycota</taxon>
        <taxon>Pezizomycotina</taxon>
        <taxon>Dothideomycetes</taxon>
        <taxon>Pleosporomycetidae</taxon>
        <taxon>Venturiales</taxon>
        <taxon>Venturiaceae</taxon>
        <taxon>Venturia</taxon>
    </lineage>
</organism>
<dbReference type="InterPro" id="IPR000092">
    <property type="entry name" value="Polyprenyl_synt"/>
</dbReference>
<feature type="compositionally biased region" description="Polar residues" evidence="6">
    <location>
        <begin position="632"/>
        <end position="643"/>
    </location>
</feature>
<dbReference type="Gene3D" id="1.10.600.10">
    <property type="entry name" value="Farnesyl Diphosphate Synthase"/>
    <property type="match status" value="1"/>
</dbReference>
<evidence type="ECO:0000259" key="8">
    <source>
        <dbReference type="PROSITE" id="PS50850"/>
    </source>
</evidence>
<dbReference type="Gene3D" id="1.20.1720.10">
    <property type="entry name" value="Multidrug resistance protein D"/>
    <property type="match status" value="1"/>
</dbReference>
<feature type="transmembrane region" description="Helical" evidence="7">
    <location>
        <begin position="162"/>
        <end position="181"/>
    </location>
</feature>
<evidence type="ECO:0000256" key="5">
    <source>
        <dbReference type="ARBA" id="ARBA00023136"/>
    </source>
</evidence>
<dbReference type="EMBL" id="WNWS01000184">
    <property type="protein sequence ID" value="KAE9975935.1"/>
    <property type="molecule type" value="Genomic_DNA"/>
</dbReference>
<evidence type="ECO:0000256" key="7">
    <source>
        <dbReference type="SAM" id="Phobius"/>
    </source>
</evidence>
<evidence type="ECO:0000313" key="10">
    <source>
        <dbReference type="Proteomes" id="UP000447873"/>
    </source>
</evidence>
<feature type="transmembrane region" description="Helical" evidence="7">
    <location>
        <begin position="493"/>
        <end position="512"/>
    </location>
</feature>
<feature type="transmembrane region" description="Helical" evidence="7">
    <location>
        <begin position="458"/>
        <end position="481"/>
    </location>
</feature>
<keyword evidence="3 7" id="KW-0812">Transmembrane</keyword>
<dbReference type="Pfam" id="PF00348">
    <property type="entry name" value="polyprenyl_synt"/>
    <property type="match status" value="1"/>
</dbReference>
<dbReference type="AlphaFoldDB" id="A0A8H3UTA2"/>
<dbReference type="GO" id="GO:0004659">
    <property type="term" value="F:prenyltransferase activity"/>
    <property type="evidence" value="ECO:0007669"/>
    <property type="project" value="InterPro"/>
</dbReference>
<dbReference type="GO" id="GO:0043386">
    <property type="term" value="P:mycotoxin biosynthetic process"/>
    <property type="evidence" value="ECO:0007669"/>
    <property type="project" value="UniProtKB-ARBA"/>
</dbReference>
<comment type="caution">
    <text evidence="9">The sequence shown here is derived from an EMBL/GenBank/DDBJ whole genome shotgun (WGS) entry which is preliminary data.</text>
</comment>
<dbReference type="Proteomes" id="UP000447873">
    <property type="component" value="Unassembled WGS sequence"/>
</dbReference>
<accession>A0A8H3UTA2</accession>
<gene>
    <name evidence="9" type="ORF">EG328_002921</name>
</gene>
<feature type="transmembrane region" description="Helical" evidence="7">
    <location>
        <begin position="402"/>
        <end position="421"/>
    </location>
</feature>
<keyword evidence="4 7" id="KW-1133">Transmembrane helix</keyword>
<evidence type="ECO:0000256" key="1">
    <source>
        <dbReference type="ARBA" id="ARBA00004141"/>
    </source>
</evidence>
<comment type="subcellular location">
    <subcellularLocation>
        <location evidence="1">Membrane</location>
        <topology evidence="1">Multi-pass membrane protein</topology>
    </subcellularLocation>
</comment>
<name>A0A8H3UTA2_VENIN</name>
<keyword evidence="2" id="KW-0808">Transferase</keyword>
<evidence type="ECO:0000256" key="3">
    <source>
        <dbReference type="ARBA" id="ARBA00022692"/>
    </source>
</evidence>
<dbReference type="FunFam" id="1.20.1250.20:FF:000196">
    <property type="entry name" value="MFS toxin efflux pump (AflT)"/>
    <property type="match status" value="1"/>
</dbReference>
<dbReference type="PROSITE" id="PS50850">
    <property type="entry name" value="MFS"/>
    <property type="match status" value="1"/>
</dbReference>
<evidence type="ECO:0000256" key="6">
    <source>
        <dbReference type="SAM" id="MobiDB-lite"/>
    </source>
</evidence>
<feature type="transmembrane region" description="Helical" evidence="7">
    <location>
        <begin position="322"/>
        <end position="341"/>
    </location>
</feature>
<dbReference type="PANTHER" id="PTHR23501">
    <property type="entry name" value="MAJOR FACILITATOR SUPERFAMILY"/>
    <property type="match status" value="1"/>
</dbReference>
<dbReference type="GO" id="GO:0022857">
    <property type="term" value="F:transmembrane transporter activity"/>
    <property type="evidence" value="ECO:0007669"/>
    <property type="project" value="InterPro"/>
</dbReference>
<dbReference type="SUPFAM" id="SSF103473">
    <property type="entry name" value="MFS general substrate transporter"/>
    <property type="match status" value="1"/>
</dbReference>
<feature type="transmembrane region" description="Helical" evidence="7">
    <location>
        <begin position="96"/>
        <end position="120"/>
    </location>
</feature>
<sequence length="758" mass="83405">MSSKNPLFNKRRDYWQPAALKHNHRLPADDGHLHHDLDDKRRSGQEVFQMSCSQNSTRVLKPIAHIADSKSEGEHSMELKTPKDVVVPMSKIKLGFIILALCLAVFLVALDQTIIATAVPKISEEFRAMDDVGWYGSVYMFTLCAFQLLYGKFYTYFCLKRTYLCAIGLFEIGSFICGAAPNSPTLIFGRAIAGLGCSGIFSGSLIILVHSVPLRLVPIFTGLVAANFGIAAVVGPLMGGVFTDSHLTWRWCFYINLPLGAITVLVIVFLFTPPVRPGLVHLTLRQKLEKFDLTGTAVFIPAILSLLLSLQWGGNKYRWSDYRIVVLLLLFVLLISLFIIIQIRKQDNATLPPRIMAQRSIAAGALFSMCLGAAFFMLVFYMPLWYQVIKGQTATQSGVMTLPLILGVIIMSGLSGVIVVVCGYYTPLMILASICTAIGAGLLTTWTTTTSNAITLGYQTVVGIGLGLGLVQPLMAAQVVLTMDDIPTGTTTMIFFQSLGGALFISAAQTIFNQRLIGGLKEVIPTGVSLDVLMRVGIHNMKNLVPPALMPKVLVAFNDALTHVFYIPLALACLSMVGSYIKLGTTLLDSNTSPDMSCDIETFQAQSSQFRQDEMMPSQLHLHGSKDLFDTPQAQDTDASTPKSIDLPLSPEPPSEDEPHKKRPRVDSLLPPYSTPASEDIPFASKNKEEKPFKAIHEIWTEEEENMINQPYNYLMSHSGKDIRKQILAAFNVWLKIDAHSLDIINRVVGMLHNASLL</sequence>
<feature type="transmembrane region" description="Helical" evidence="7">
    <location>
        <begin position="187"/>
        <end position="209"/>
    </location>
</feature>